<dbReference type="PANTHER" id="PTHR15829">
    <property type="entry name" value="PROTEIN KINASE PKN/PRK1, EFFECTOR"/>
    <property type="match status" value="1"/>
</dbReference>
<protein>
    <submittedName>
        <fullName evidence="3">Protein FAM65C</fullName>
    </submittedName>
</protein>
<accession>A0A0V1CYA4</accession>
<dbReference type="AlphaFoldDB" id="A0A0V1CYA4"/>
<keyword evidence="4" id="KW-1185">Reference proteome</keyword>
<dbReference type="InterPro" id="IPR011989">
    <property type="entry name" value="ARM-like"/>
</dbReference>
<sequence>LIINLLPFPLVVCRKIKYRKMNEHYANGKMKIEPIYQHPHLQRVQNGCHIGNSSQIQQRQTSSTTPNIYPRAQLITGAEWQAIVNNTLRSPTPNGYFEYSAQEIIVKPKEMIHNSTLPHLSNSNNYNNSYFTNQLINENGDTYMHLNFLCTQMLNVLKDSIEFSKKQIDTMLTDHAADRNFSQLADYEILYQVKPAQHRLRQLQLQLIAIQELKGKYLNTLTMNRTAVKCELDKPARRTVQRLKKARNRFADITQDLAKLQAETEVYMGSLIFQPKGIVGFARITCGDEFELVIKHGSQKAKMRTKIGKDRVQTWNPPEAVFKCFLGEIFELKVYEMKSLGKRQLLDTYFYYVELICSQPTALTINLKRSGTVKLYLVINWDPLDITGKSHGNCGVHSVRWKSLTSFGRSKQSRPKSWISSFSPKDQRVIVDLLFLVLLIINCSMFLICLQSTNIIRSASACGTQTMTHIPRIKSQTNIAETSNTTDPLLYTLDKMVYCSKRLLQKYPQLKNLYSILDLLRLKIQESTMQCITSDNRNEPTDCIANQLSKMHMFDVRADDPLKTRVSSNRLSMHESSLRTLNSMVACDSFYHQQSENTKSMCCSMEAKLRESPFPNRQAKASPSELRMTVKHHLVHVQLLIQQLDKVGPMKAKEAEALRKITEEIQILKLITKLSDDHLCLPSVSDILGDLDTSVELQNIWLAACCKANRYLLPLLQLSNEISQLYGTSICSYYPGLLDKVMASMRHMLTDESTWLPHEVTVFQFVGFFKDQHLSVFMENLSHETWINEGLKSRNIKEIRITLDRLKQLNTLPPTNCLRYTAMLLIDEQSELYSASENYLHSIDNNSTREEMINQFIAILEHDDPMSRRGACRALALLNAQNAIELLVFLSSHDHNPMVRNEARNSLFKFGISKL</sequence>
<feature type="non-terminal residue" evidence="3">
    <location>
        <position position="1"/>
    </location>
</feature>
<dbReference type="OrthoDB" id="9999654at2759"/>
<gene>
    <name evidence="3" type="primary">FAM65C</name>
    <name evidence="3" type="ORF">T03_2701</name>
</gene>
<comment type="similarity">
    <text evidence="1">Belongs to the RIPOR family.</text>
</comment>
<evidence type="ECO:0000313" key="3">
    <source>
        <dbReference type="EMBL" id="KRY54153.1"/>
    </source>
</evidence>
<dbReference type="SUPFAM" id="SSF48371">
    <property type="entry name" value="ARM repeat"/>
    <property type="match status" value="1"/>
</dbReference>
<organism evidence="3 4">
    <name type="scientific">Trichinella britovi</name>
    <name type="common">Parasitic roundworm</name>
    <dbReference type="NCBI Taxonomy" id="45882"/>
    <lineage>
        <taxon>Eukaryota</taxon>
        <taxon>Metazoa</taxon>
        <taxon>Ecdysozoa</taxon>
        <taxon>Nematoda</taxon>
        <taxon>Enoplea</taxon>
        <taxon>Dorylaimia</taxon>
        <taxon>Trichinellida</taxon>
        <taxon>Trichinellidae</taxon>
        <taxon>Trichinella</taxon>
    </lineage>
</organism>
<dbReference type="InterPro" id="IPR026136">
    <property type="entry name" value="RIPOR3"/>
</dbReference>
<evidence type="ECO:0000259" key="2">
    <source>
        <dbReference type="Pfam" id="PF15903"/>
    </source>
</evidence>
<feature type="domain" description="FAM65 N-terminal" evidence="2">
    <location>
        <begin position="155"/>
        <end position="392"/>
    </location>
</feature>
<comment type="caution">
    <text evidence="3">The sequence shown here is derived from an EMBL/GenBank/DDBJ whole genome shotgun (WGS) entry which is preliminary data.</text>
</comment>
<evidence type="ECO:0000313" key="4">
    <source>
        <dbReference type="Proteomes" id="UP000054653"/>
    </source>
</evidence>
<dbReference type="EMBL" id="JYDI01000074">
    <property type="protein sequence ID" value="KRY54153.1"/>
    <property type="molecule type" value="Genomic_DNA"/>
</dbReference>
<dbReference type="Proteomes" id="UP000054653">
    <property type="component" value="Unassembled WGS sequence"/>
</dbReference>
<dbReference type="InterPro" id="IPR016024">
    <property type="entry name" value="ARM-type_fold"/>
</dbReference>
<evidence type="ECO:0000256" key="1">
    <source>
        <dbReference type="ARBA" id="ARBA00005744"/>
    </source>
</evidence>
<proteinExistence type="inferred from homology"/>
<dbReference type="STRING" id="45882.A0A0V1CYA4"/>
<dbReference type="OMA" id="FIQATHE"/>
<name>A0A0V1CYA4_TRIBR</name>
<reference evidence="3 4" key="1">
    <citation type="submission" date="2015-01" db="EMBL/GenBank/DDBJ databases">
        <title>Evolution of Trichinella species and genotypes.</title>
        <authorList>
            <person name="Korhonen P.K."/>
            <person name="Edoardo P."/>
            <person name="Giuseppe L.R."/>
            <person name="Gasser R.B."/>
        </authorList>
    </citation>
    <scope>NUCLEOTIDE SEQUENCE [LARGE SCALE GENOMIC DNA]</scope>
    <source>
        <strain evidence="3">ISS120</strain>
    </source>
</reference>
<dbReference type="PANTHER" id="PTHR15829:SF13">
    <property type="entry name" value="FAM65 N-TERMINAL DOMAIN-CONTAINING PROTEIN"/>
    <property type="match status" value="1"/>
</dbReference>
<dbReference type="Gene3D" id="1.25.10.10">
    <property type="entry name" value="Leucine-rich Repeat Variant"/>
    <property type="match status" value="1"/>
</dbReference>
<dbReference type="InterPro" id="IPR031780">
    <property type="entry name" value="FAM65_N"/>
</dbReference>
<dbReference type="Pfam" id="PF15903">
    <property type="entry name" value="PL48"/>
    <property type="match status" value="1"/>
</dbReference>